<keyword evidence="2" id="KW-1185">Reference proteome</keyword>
<proteinExistence type="predicted"/>
<evidence type="ECO:0000313" key="2">
    <source>
        <dbReference type="Proteomes" id="UP000664044"/>
    </source>
</evidence>
<reference evidence="1 2" key="1">
    <citation type="submission" date="2021-03" db="EMBL/GenBank/DDBJ databases">
        <title>Muricauda lutimaris sp. nov. and Muricauda ruestringensis sp. nov, two marine members of the Flavobacteriaceae isolated from deep sea sediments of Western Pacific.</title>
        <authorList>
            <person name="Zhao S."/>
            <person name="Liu R."/>
        </authorList>
    </citation>
    <scope>NUCLEOTIDE SEQUENCE [LARGE SCALE GENOMIC DNA]</scope>
    <source>
        <strain evidence="1 2">BC31-1-A7</strain>
    </source>
</reference>
<name>A0ABS3G8K9_9FLAO</name>
<accession>A0ABS3G8K9</accession>
<evidence type="ECO:0008006" key="3">
    <source>
        <dbReference type="Google" id="ProtNLM"/>
    </source>
</evidence>
<dbReference type="EMBL" id="JAFLNL010000012">
    <property type="protein sequence ID" value="MBO0355755.1"/>
    <property type="molecule type" value="Genomic_DNA"/>
</dbReference>
<comment type="caution">
    <text evidence="1">The sequence shown here is derived from an EMBL/GenBank/DDBJ whole genome shotgun (WGS) entry which is preliminary data.</text>
</comment>
<sequence>MILSDVIHSSHEKLNSNENFRTELFYRIWDYFTIQSCNNEDVRTGQEHDINGTWLLYQRFDGVGINPVDNGKTLMFTKENRFIDSFLPDCEGIFSIENDTITIEKPCKDLPIQYIFKFEGNNLILAEFPSTCDEGCYDIYKKK</sequence>
<organism evidence="1 2">
    <name type="scientific">Flagellimonas aurea</name>
    <dbReference type="NCBI Taxonomy" id="2915619"/>
    <lineage>
        <taxon>Bacteria</taxon>
        <taxon>Pseudomonadati</taxon>
        <taxon>Bacteroidota</taxon>
        <taxon>Flavobacteriia</taxon>
        <taxon>Flavobacteriales</taxon>
        <taxon>Flavobacteriaceae</taxon>
        <taxon>Flagellimonas</taxon>
    </lineage>
</organism>
<dbReference type="Proteomes" id="UP000664044">
    <property type="component" value="Unassembled WGS sequence"/>
</dbReference>
<protein>
    <recommendedName>
        <fullName evidence="3">Lipocalin-like domain-containing protein</fullName>
    </recommendedName>
</protein>
<gene>
    <name evidence="1" type="ORF">J0656_17185</name>
</gene>
<evidence type="ECO:0000313" key="1">
    <source>
        <dbReference type="EMBL" id="MBO0355755.1"/>
    </source>
</evidence>
<dbReference type="RefSeq" id="WP_207036157.1">
    <property type="nucleotide sequence ID" value="NZ_JAFLNL010000012.1"/>
</dbReference>